<comment type="subcellular location">
    <subcellularLocation>
        <location evidence="1 6">Cell membrane</location>
        <topology evidence="1 6">Multi-pass membrane protein</topology>
    </subcellularLocation>
</comment>
<dbReference type="GO" id="GO:0055085">
    <property type="term" value="P:transmembrane transport"/>
    <property type="evidence" value="ECO:0007669"/>
    <property type="project" value="InterPro"/>
</dbReference>
<dbReference type="PANTHER" id="PTHR30177:SF4">
    <property type="entry name" value="OSMOPROTECTANT IMPORT PERMEASE PROTEIN OSMW"/>
    <property type="match status" value="1"/>
</dbReference>
<evidence type="ECO:0000259" key="7">
    <source>
        <dbReference type="PROSITE" id="PS50928"/>
    </source>
</evidence>
<dbReference type="InterPro" id="IPR035906">
    <property type="entry name" value="MetI-like_sf"/>
</dbReference>
<dbReference type="Proteomes" id="UP000035268">
    <property type="component" value="Chromosome"/>
</dbReference>
<dbReference type="GO" id="GO:0005886">
    <property type="term" value="C:plasma membrane"/>
    <property type="evidence" value="ECO:0007669"/>
    <property type="project" value="UniProtKB-SubCell"/>
</dbReference>
<dbReference type="PROSITE" id="PS50928">
    <property type="entry name" value="ABC_TM1"/>
    <property type="match status" value="1"/>
</dbReference>
<dbReference type="GO" id="GO:0031460">
    <property type="term" value="P:glycine betaine transport"/>
    <property type="evidence" value="ECO:0007669"/>
    <property type="project" value="UniProtKB-ARBA"/>
</dbReference>
<sequence>MIGFFRDNAAEIGALTLEHCTLVGLSLLIASAIGVPLGILITRRRDLAGRVINGANICMTIPSIALFGLMLPVLAVFGHGLGKVPAVAALVLYSQLPIIRNTYVAIRNVPPAVVDAGRGMGMGTMQLLREVEIPLAAPVILAGLRTAAVMNIGIAAIAAYIGAGGLGVYIQQGIDRVYDEMILCGALCVSLLAIGVDGAMALLERIMTPKGLRVERRVKGS</sequence>
<evidence type="ECO:0000256" key="5">
    <source>
        <dbReference type="ARBA" id="ARBA00023136"/>
    </source>
</evidence>
<dbReference type="InterPro" id="IPR000515">
    <property type="entry name" value="MetI-like"/>
</dbReference>
<evidence type="ECO:0000256" key="2">
    <source>
        <dbReference type="ARBA" id="ARBA00022448"/>
    </source>
</evidence>
<dbReference type="RefSeq" id="WP_052882871.1">
    <property type="nucleotide sequence ID" value="NZ_CP010904.1"/>
</dbReference>
<dbReference type="Pfam" id="PF00528">
    <property type="entry name" value="BPD_transp_1"/>
    <property type="match status" value="1"/>
</dbReference>
<feature type="transmembrane region" description="Helical" evidence="6">
    <location>
        <begin position="22"/>
        <end position="42"/>
    </location>
</feature>
<keyword evidence="4 6" id="KW-1133">Transmembrane helix</keyword>
<dbReference type="KEGG" id="vbl:L21SP4_02445"/>
<evidence type="ECO:0000313" key="8">
    <source>
        <dbReference type="EMBL" id="AKJ65670.1"/>
    </source>
</evidence>
<comment type="similarity">
    <text evidence="6">Belongs to the binding-protein-dependent transport system permease family.</text>
</comment>
<dbReference type="AlphaFoldDB" id="A0A0G3ELK6"/>
<evidence type="ECO:0000256" key="4">
    <source>
        <dbReference type="ARBA" id="ARBA00022989"/>
    </source>
</evidence>
<keyword evidence="3 6" id="KW-0812">Transmembrane</keyword>
<dbReference type="Gene3D" id="1.10.3720.10">
    <property type="entry name" value="MetI-like"/>
    <property type="match status" value="1"/>
</dbReference>
<evidence type="ECO:0000256" key="1">
    <source>
        <dbReference type="ARBA" id="ARBA00004651"/>
    </source>
</evidence>
<feature type="domain" description="ABC transmembrane type-1" evidence="7">
    <location>
        <begin position="16"/>
        <end position="200"/>
    </location>
</feature>
<dbReference type="STRING" id="1307763.L21SP4_02445"/>
<dbReference type="EMBL" id="CP010904">
    <property type="protein sequence ID" value="AKJ65670.1"/>
    <property type="molecule type" value="Genomic_DNA"/>
</dbReference>
<proteinExistence type="inferred from homology"/>
<keyword evidence="9" id="KW-1185">Reference proteome</keyword>
<name>A0A0G3ELK6_9BACT</name>
<organism evidence="8 9">
    <name type="scientific">Kiritimatiella glycovorans</name>
    <dbReference type="NCBI Taxonomy" id="1307763"/>
    <lineage>
        <taxon>Bacteria</taxon>
        <taxon>Pseudomonadati</taxon>
        <taxon>Kiritimatiellota</taxon>
        <taxon>Kiritimatiellia</taxon>
        <taxon>Kiritimatiellales</taxon>
        <taxon>Kiritimatiellaceae</taxon>
        <taxon>Kiritimatiella</taxon>
    </lineage>
</organism>
<keyword evidence="2 6" id="KW-0813">Transport</keyword>
<dbReference type="PANTHER" id="PTHR30177">
    <property type="entry name" value="GLYCINE BETAINE/L-PROLINE TRANSPORT SYSTEM PERMEASE PROTEIN PROW"/>
    <property type="match status" value="1"/>
</dbReference>
<dbReference type="OrthoDB" id="9801163at2"/>
<feature type="transmembrane region" description="Helical" evidence="6">
    <location>
        <begin position="182"/>
        <end position="203"/>
    </location>
</feature>
<evidence type="ECO:0000256" key="3">
    <source>
        <dbReference type="ARBA" id="ARBA00022692"/>
    </source>
</evidence>
<feature type="transmembrane region" description="Helical" evidence="6">
    <location>
        <begin position="54"/>
        <end position="77"/>
    </location>
</feature>
<keyword evidence="5 6" id="KW-0472">Membrane</keyword>
<dbReference type="SUPFAM" id="SSF161098">
    <property type="entry name" value="MetI-like"/>
    <property type="match status" value="1"/>
</dbReference>
<dbReference type="PATRIC" id="fig|1609981.3.peg.2550"/>
<dbReference type="CDD" id="cd06261">
    <property type="entry name" value="TM_PBP2"/>
    <property type="match status" value="1"/>
</dbReference>
<reference evidence="9" key="1">
    <citation type="submission" date="2015-02" db="EMBL/GenBank/DDBJ databases">
        <title>Description and complete genome sequence of the first cultured representative of the subdivision 5 of the Verrucomicrobia phylum.</title>
        <authorList>
            <person name="Spring S."/>
            <person name="Bunk B."/>
            <person name="Sproer C."/>
            <person name="Klenk H.-P."/>
        </authorList>
    </citation>
    <scope>NUCLEOTIDE SEQUENCE [LARGE SCALE GENOMIC DNA]</scope>
    <source>
        <strain evidence="9">L21-Fru-AB</strain>
    </source>
</reference>
<protein>
    <submittedName>
        <fullName evidence="8">Glycine betaine/carnitine/choline transport system permease protein OpuCB</fullName>
    </submittedName>
</protein>
<accession>A0A0G3ELK6</accession>
<dbReference type="InterPro" id="IPR051204">
    <property type="entry name" value="ABC_transp_perm/SBD"/>
</dbReference>
<reference evidence="8 9" key="2">
    <citation type="journal article" date="2016" name="ISME J.">
        <title>Characterization of the first cultured representative of Verrucomicrobia subdivision 5 indicates the proposal of a novel phylum.</title>
        <authorList>
            <person name="Spring S."/>
            <person name="Bunk B."/>
            <person name="Sproer C."/>
            <person name="Schumann P."/>
            <person name="Rohde M."/>
            <person name="Tindall B.J."/>
            <person name="Klenk H.P."/>
        </authorList>
    </citation>
    <scope>NUCLEOTIDE SEQUENCE [LARGE SCALE GENOMIC DNA]</scope>
    <source>
        <strain evidence="8 9">L21-Fru-AB</strain>
    </source>
</reference>
<feature type="transmembrane region" description="Helical" evidence="6">
    <location>
        <begin position="148"/>
        <end position="170"/>
    </location>
</feature>
<evidence type="ECO:0000256" key="6">
    <source>
        <dbReference type="RuleBase" id="RU363032"/>
    </source>
</evidence>
<dbReference type="FunFam" id="1.10.3720.10:FF:000001">
    <property type="entry name" value="Glycine betaine ABC transporter, permease"/>
    <property type="match status" value="1"/>
</dbReference>
<evidence type="ECO:0000313" key="9">
    <source>
        <dbReference type="Proteomes" id="UP000035268"/>
    </source>
</evidence>
<gene>
    <name evidence="8" type="primary">opuCB_2</name>
    <name evidence="8" type="ORF">L21SP4_02445</name>
</gene>